<protein>
    <submittedName>
        <fullName evidence="2">Uncharacterized protein</fullName>
    </submittedName>
</protein>
<evidence type="ECO:0000313" key="3">
    <source>
        <dbReference type="Proteomes" id="UP000256964"/>
    </source>
</evidence>
<dbReference type="EMBL" id="KZ857424">
    <property type="protein sequence ID" value="RDX46755.1"/>
    <property type="molecule type" value="Genomic_DNA"/>
</dbReference>
<gene>
    <name evidence="2" type="ORF">OH76DRAFT_815467</name>
</gene>
<dbReference type="AlphaFoldDB" id="A0A371D2L5"/>
<evidence type="ECO:0000313" key="2">
    <source>
        <dbReference type="EMBL" id="RDX46755.1"/>
    </source>
</evidence>
<accession>A0A371D2L5</accession>
<organism evidence="2 3">
    <name type="scientific">Lentinus brumalis</name>
    <dbReference type="NCBI Taxonomy" id="2498619"/>
    <lineage>
        <taxon>Eukaryota</taxon>
        <taxon>Fungi</taxon>
        <taxon>Dikarya</taxon>
        <taxon>Basidiomycota</taxon>
        <taxon>Agaricomycotina</taxon>
        <taxon>Agaricomycetes</taxon>
        <taxon>Polyporales</taxon>
        <taxon>Polyporaceae</taxon>
        <taxon>Lentinus</taxon>
    </lineage>
</organism>
<proteinExistence type="predicted"/>
<dbReference type="Proteomes" id="UP000256964">
    <property type="component" value="Unassembled WGS sequence"/>
</dbReference>
<feature type="region of interest" description="Disordered" evidence="1">
    <location>
        <begin position="175"/>
        <end position="204"/>
    </location>
</feature>
<evidence type="ECO:0000256" key="1">
    <source>
        <dbReference type="SAM" id="MobiDB-lite"/>
    </source>
</evidence>
<sequence length="204" mass="22846">MHVFPSRHPHLIPFHSIPSTRPKRSLVPGSRSHRHIPTPTPIPISIPIPIYLPATSVAIVYVYDTSLLLLYSPGSRTWTCLLLRPLPASLFLPYPHMHVSRVPVSSKIRLAIGLDSPESVCGLLIYCLLLRTVTFLHAMTRLQSPISCTLSDTTHLHTYTVILLSIVRYPLSTPQAGGTTPDERLGSWYPPPWRPRGSRRAESR</sequence>
<keyword evidence="3" id="KW-1185">Reference proteome</keyword>
<reference evidence="2 3" key="1">
    <citation type="journal article" date="2018" name="Biotechnol. Biofuels">
        <title>Integrative visual omics of the white-rot fungus Polyporus brumalis exposes the biotechnological potential of its oxidative enzymes for delignifying raw plant biomass.</title>
        <authorList>
            <person name="Miyauchi S."/>
            <person name="Rancon A."/>
            <person name="Drula E."/>
            <person name="Hage H."/>
            <person name="Chaduli D."/>
            <person name="Favel A."/>
            <person name="Grisel S."/>
            <person name="Henrissat B."/>
            <person name="Herpoel-Gimbert I."/>
            <person name="Ruiz-Duenas F.J."/>
            <person name="Chevret D."/>
            <person name="Hainaut M."/>
            <person name="Lin J."/>
            <person name="Wang M."/>
            <person name="Pangilinan J."/>
            <person name="Lipzen A."/>
            <person name="Lesage-Meessen L."/>
            <person name="Navarro D."/>
            <person name="Riley R."/>
            <person name="Grigoriev I.V."/>
            <person name="Zhou S."/>
            <person name="Raouche S."/>
            <person name="Rosso M.N."/>
        </authorList>
    </citation>
    <scope>NUCLEOTIDE SEQUENCE [LARGE SCALE GENOMIC DNA]</scope>
    <source>
        <strain evidence="2 3">BRFM 1820</strain>
    </source>
</reference>
<name>A0A371D2L5_9APHY</name>